<dbReference type="AlphaFoldDB" id="A0A6N8LSY6"/>
<dbReference type="Proteomes" id="UP000436801">
    <property type="component" value="Unassembled WGS sequence"/>
</dbReference>
<proteinExistence type="predicted"/>
<organism evidence="2 3">
    <name type="scientific">Sphingomonas carotinifaciens</name>
    <dbReference type="NCBI Taxonomy" id="1166323"/>
    <lineage>
        <taxon>Bacteria</taxon>
        <taxon>Pseudomonadati</taxon>
        <taxon>Pseudomonadota</taxon>
        <taxon>Alphaproteobacteria</taxon>
        <taxon>Sphingomonadales</taxon>
        <taxon>Sphingomonadaceae</taxon>
        <taxon>Sphingomonas</taxon>
    </lineage>
</organism>
<accession>A0A6N8LSY6</accession>
<feature type="domain" description="Glycosyl transferase family 25" evidence="1">
    <location>
        <begin position="88"/>
        <end position="260"/>
    </location>
</feature>
<gene>
    <name evidence="2" type="ORF">GQR91_03375</name>
</gene>
<dbReference type="OrthoDB" id="259382at2"/>
<sequence length="327" mass="35924">MGALFRNRSVAPSAAGVARQPYAATAKTKRPTIAVTRTGTDFAAASFAATKKRPTNPACCKDVNLAPPKSRRCRTLGQALPESANTAEIVVVSLASADVRRAGFAARADTCLPWRFFDACTGLAPGMTLDELAVARAKGRAMTGGEIGCYASHWSIWQDMVARGVHQAIVLEDDVVVDWRYLERLAATDLHAQGIDYLRLYAKRPTWSRPVHKDFLQHSRTVVELIGLAYGTQGYAITLAGAKRLVEHCRTVRRPIDDAMDRSWAHGLPNLALFPAPILEATVASDIGAARFQPKMDPAYHSLRQKTWRHVERARMRLLKARRGLGQ</sequence>
<evidence type="ECO:0000259" key="1">
    <source>
        <dbReference type="Pfam" id="PF01755"/>
    </source>
</evidence>
<keyword evidence="2" id="KW-0808">Transferase</keyword>
<dbReference type="CDD" id="cd06532">
    <property type="entry name" value="Glyco_transf_25"/>
    <property type="match status" value="1"/>
</dbReference>
<dbReference type="EMBL" id="WSUT01000005">
    <property type="protein sequence ID" value="MWC42698.1"/>
    <property type="molecule type" value="Genomic_DNA"/>
</dbReference>
<dbReference type="GO" id="GO:0016740">
    <property type="term" value="F:transferase activity"/>
    <property type="evidence" value="ECO:0007669"/>
    <property type="project" value="UniProtKB-KW"/>
</dbReference>
<evidence type="ECO:0000313" key="2">
    <source>
        <dbReference type="EMBL" id="MWC42698.1"/>
    </source>
</evidence>
<evidence type="ECO:0000313" key="3">
    <source>
        <dbReference type="Proteomes" id="UP000436801"/>
    </source>
</evidence>
<comment type="caution">
    <text evidence="2">The sequence shown here is derived from an EMBL/GenBank/DDBJ whole genome shotgun (WGS) entry which is preliminary data.</text>
</comment>
<reference evidence="2 3" key="1">
    <citation type="submission" date="2019-12" db="EMBL/GenBank/DDBJ databases">
        <authorList>
            <person name="Zheng J."/>
        </authorList>
    </citation>
    <scope>NUCLEOTIDE SEQUENCE [LARGE SCALE GENOMIC DNA]</scope>
    <source>
        <strain evidence="2 3">DSM 27347</strain>
    </source>
</reference>
<protein>
    <submittedName>
        <fullName evidence="2">Glycosyl transferase</fullName>
    </submittedName>
</protein>
<dbReference type="Pfam" id="PF01755">
    <property type="entry name" value="Glyco_transf_25"/>
    <property type="match status" value="1"/>
</dbReference>
<dbReference type="InterPro" id="IPR002654">
    <property type="entry name" value="Glyco_trans_25"/>
</dbReference>
<name>A0A6N8LSY6_9SPHN</name>